<evidence type="ECO:0000313" key="3">
    <source>
        <dbReference type="Proteomes" id="UP000314294"/>
    </source>
</evidence>
<proteinExistence type="predicted"/>
<reference evidence="2 3" key="1">
    <citation type="submission" date="2019-03" db="EMBL/GenBank/DDBJ databases">
        <title>First draft genome of Liparis tanakae, snailfish: a comprehensive survey of snailfish specific genes.</title>
        <authorList>
            <person name="Kim W."/>
            <person name="Song I."/>
            <person name="Jeong J.-H."/>
            <person name="Kim D."/>
            <person name="Kim S."/>
            <person name="Ryu S."/>
            <person name="Song J.Y."/>
            <person name="Lee S.K."/>
        </authorList>
    </citation>
    <scope>NUCLEOTIDE SEQUENCE [LARGE SCALE GENOMIC DNA]</scope>
    <source>
        <tissue evidence="2">Muscle</tissue>
    </source>
</reference>
<sequence length="59" mass="6311">MCRVPRRNRNRSRSVYVGVGECSPPSLPVCAQRGSAVGGASRSDDRGDNAIGDTQQPEH</sequence>
<evidence type="ECO:0000313" key="2">
    <source>
        <dbReference type="EMBL" id="TNN43089.1"/>
    </source>
</evidence>
<gene>
    <name evidence="2" type="ORF">EYF80_046723</name>
</gene>
<keyword evidence="3" id="KW-1185">Reference proteome</keyword>
<comment type="caution">
    <text evidence="2">The sequence shown here is derived from an EMBL/GenBank/DDBJ whole genome shotgun (WGS) entry which is preliminary data.</text>
</comment>
<organism evidence="2 3">
    <name type="scientific">Liparis tanakae</name>
    <name type="common">Tanaka's snailfish</name>
    <dbReference type="NCBI Taxonomy" id="230148"/>
    <lineage>
        <taxon>Eukaryota</taxon>
        <taxon>Metazoa</taxon>
        <taxon>Chordata</taxon>
        <taxon>Craniata</taxon>
        <taxon>Vertebrata</taxon>
        <taxon>Euteleostomi</taxon>
        <taxon>Actinopterygii</taxon>
        <taxon>Neopterygii</taxon>
        <taxon>Teleostei</taxon>
        <taxon>Neoteleostei</taxon>
        <taxon>Acanthomorphata</taxon>
        <taxon>Eupercaria</taxon>
        <taxon>Perciformes</taxon>
        <taxon>Cottioidei</taxon>
        <taxon>Cottales</taxon>
        <taxon>Liparidae</taxon>
        <taxon>Liparis</taxon>
    </lineage>
</organism>
<dbReference type="EMBL" id="SRLO01000991">
    <property type="protein sequence ID" value="TNN43089.1"/>
    <property type="molecule type" value="Genomic_DNA"/>
</dbReference>
<protein>
    <submittedName>
        <fullName evidence="2">Uncharacterized protein</fullName>
    </submittedName>
</protein>
<dbReference type="Proteomes" id="UP000314294">
    <property type="component" value="Unassembled WGS sequence"/>
</dbReference>
<feature type="region of interest" description="Disordered" evidence="1">
    <location>
        <begin position="32"/>
        <end position="59"/>
    </location>
</feature>
<name>A0A4Z2FPM6_9TELE</name>
<evidence type="ECO:0000256" key="1">
    <source>
        <dbReference type="SAM" id="MobiDB-lite"/>
    </source>
</evidence>
<dbReference type="AlphaFoldDB" id="A0A4Z2FPM6"/>
<accession>A0A4Z2FPM6</accession>